<dbReference type="AlphaFoldDB" id="A0A0D3K007"/>
<dbReference type="HOGENOM" id="CLU_2433615_0_0_1"/>
<dbReference type="EnsemblProtists" id="EOD29092">
    <property type="protein sequence ID" value="EOD29092"/>
    <property type="gene ID" value="EMIHUDRAFT_456849"/>
</dbReference>
<evidence type="ECO:0000313" key="2">
    <source>
        <dbReference type="Proteomes" id="UP000013827"/>
    </source>
</evidence>
<reference evidence="2" key="1">
    <citation type="journal article" date="2013" name="Nature">
        <title>Pan genome of the phytoplankton Emiliania underpins its global distribution.</title>
        <authorList>
            <person name="Read B.A."/>
            <person name="Kegel J."/>
            <person name="Klute M.J."/>
            <person name="Kuo A."/>
            <person name="Lefebvre S.C."/>
            <person name="Maumus F."/>
            <person name="Mayer C."/>
            <person name="Miller J."/>
            <person name="Monier A."/>
            <person name="Salamov A."/>
            <person name="Young J."/>
            <person name="Aguilar M."/>
            <person name="Claverie J.M."/>
            <person name="Frickenhaus S."/>
            <person name="Gonzalez K."/>
            <person name="Herman E.K."/>
            <person name="Lin Y.C."/>
            <person name="Napier J."/>
            <person name="Ogata H."/>
            <person name="Sarno A.F."/>
            <person name="Shmutz J."/>
            <person name="Schroeder D."/>
            <person name="de Vargas C."/>
            <person name="Verret F."/>
            <person name="von Dassow P."/>
            <person name="Valentin K."/>
            <person name="Van de Peer Y."/>
            <person name="Wheeler G."/>
            <person name="Dacks J.B."/>
            <person name="Delwiche C.F."/>
            <person name="Dyhrman S.T."/>
            <person name="Glockner G."/>
            <person name="John U."/>
            <person name="Richards T."/>
            <person name="Worden A.Z."/>
            <person name="Zhang X."/>
            <person name="Grigoriev I.V."/>
            <person name="Allen A.E."/>
            <person name="Bidle K."/>
            <person name="Borodovsky M."/>
            <person name="Bowler C."/>
            <person name="Brownlee C."/>
            <person name="Cock J.M."/>
            <person name="Elias M."/>
            <person name="Gladyshev V.N."/>
            <person name="Groth M."/>
            <person name="Guda C."/>
            <person name="Hadaegh A."/>
            <person name="Iglesias-Rodriguez M.D."/>
            <person name="Jenkins J."/>
            <person name="Jones B.M."/>
            <person name="Lawson T."/>
            <person name="Leese F."/>
            <person name="Lindquist E."/>
            <person name="Lobanov A."/>
            <person name="Lomsadze A."/>
            <person name="Malik S.B."/>
            <person name="Marsh M.E."/>
            <person name="Mackinder L."/>
            <person name="Mock T."/>
            <person name="Mueller-Roeber B."/>
            <person name="Pagarete A."/>
            <person name="Parker M."/>
            <person name="Probert I."/>
            <person name="Quesneville H."/>
            <person name="Raines C."/>
            <person name="Rensing S.A."/>
            <person name="Riano-Pachon D.M."/>
            <person name="Richier S."/>
            <person name="Rokitta S."/>
            <person name="Shiraiwa Y."/>
            <person name="Soanes D.M."/>
            <person name="van der Giezen M."/>
            <person name="Wahlund T.M."/>
            <person name="Williams B."/>
            <person name="Wilson W."/>
            <person name="Wolfe G."/>
            <person name="Wurch L.L."/>
        </authorList>
    </citation>
    <scope>NUCLEOTIDE SEQUENCE</scope>
</reference>
<accession>A0A0D3K007</accession>
<dbReference type="PaxDb" id="2903-EOD29092"/>
<dbReference type="Proteomes" id="UP000013827">
    <property type="component" value="Unassembled WGS sequence"/>
</dbReference>
<organism evidence="1 2">
    <name type="scientific">Emiliania huxleyi (strain CCMP1516)</name>
    <dbReference type="NCBI Taxonomy" id="280463"/>
    <lineage>
        <taxon>Eukaryota</taxon>
        <taxon>Haptista</taxon>
        <taxon>Haptophyta</taxon>
        <taxon>Prymnesiophyceae</taxon>
        <taxon>Isochrysidales</taxon>
        <taxon>Noelaerhabdaceae</taxon>
        <taxon>Emiliania</taxon>
    </lineage>
</organism>
<dbReference type="KEGG" id="ehx:EMIHUDRAFT_456849"/>
<sequence>RRRQRVWRRVLRLRAHLCDRQCVARRLRRRRRGDLPLLPGRPGGERRRDEAVLRFGGAAQLHGGAQANLRAAVDELRRRRAVARHPTDGWT</sequence>
<keyword evidence="2" id="KW-1185">Reference proteome</keyword>
<dbReference type="RefSeq" id="XP_005781521.1">
    <property type="nucleotide sequence ID" value="XM_005781464.1"/>
</dbReference>
<dbReference type="GeneID" id="17274637"/>
<proteinExistence type="predicted"/>
<protein>
    <submittedName>
        <fullName evidence="1">Uncharacterized protein</fullName>
    </submittedName>
</protein>
<reference evidence="1" key="2">
    <citation type="submission" date="2024-10" db="UniProtKB">
        <authorList>
            <consortium name="EnsemblProtists"/>
        </authorList>
    </citation>
    <scope>IDENTIFICATION</scope>
</reference>
<name>A0A0D3K007_EMIH1</name>
<evidence type="ECO:0000313" key="1">
    <source>
        <dbReference type="EnsemblProtists" id="EOD29092"/>
    </source>
</evidence>